<dbReference type="GO" id="GO:0030077">
    <property type="term" value="C:plasma membrane light-harvesting complex"/>
    <property type="evidence" value="ECO:0007669"/>
    <property type="project" value="InterPro"/>
</dbReference>
<dbReference type="GO" id="GO:0019684">
    <property type="term" value="P:photosynthesis, light reaction"/>
    <property type="evidence" value="ECO:0007669"/>
    <property type="project" value="InterPro"/>
</dbReference>
<dbReference type="InterPro" id="IPR011033">
    <property type="entry name" value="PRC_barrel-like_sf"/>
</dbReference>
<feature type="domain" description="PRC-barrel" evidence="1">
    <location>
        <begin position="3"/>
        <end position="64"/>
    </location>
</feature>
<protein>
    <recommendedName>
        <fullName evidence="1">PRC-barrel domain-containing protein</fullName>
    </recommendedName>
</protein>
<dbReference type="OrthoDB" id="7274881at2"/>
<dbReference type="PANTHER" id="PTHR36505:SF1">
    <property type="entry name" value="BLR1072 PROTEIN"/>
    <property type="match status" value="1"/>
</dbReference>
<sequence>MKGYAVAASDGDIGSVSDLLFDDQSWQIRWLVVDAGTWLTERKVLLPTSALGHVDAQTERFSVKMTRQQVKDSPDIDTERPVSRQSESDIYGYYGLDPYWGGGLYAAGYGSGLTAPLLTPSPETQRAHREAVEAQRGDDDPNLRSINEVEGYCIQATDGDIGHVEDMLVEEADWSIHYLVIDTRNWWPGKKVLISPHSAETINWPDKTVFLNVDRDRVKNSPEYDESTIVDRAYESRFDNYYNDSDPRMRRHG</sequence>
<reference evidence="2 3" key="1">
    <citation type="submission" date="2017-12" db="EMBL/GenBank/DDBJ databases">
        <title>Anaerobic carbon monoxide metabolism by Pleomorphomonas carboxyditropha sp. nov., a new mesophilic hydrogenogenic carboxidotroph.</title>
        <authorList>
            <person name="Esquivel-Elizondo S."/>
            <person name="Krajmalnik-Brown R."/>
        </authorList>
    </citation>
    <scope>NUCLEOTIDE SEQUENCE [LARGE SCALE GENOMIC DNA]</scope>
    <source>
        <strain evidence="2 3">R5-392</strain>
    </source>
</reference>
<dbReference type="PANTHER" id="PTHR36505">
    <property type="entry name" value="BLR1072 PROTEIN"/>
    <property type="match status" value="1"/>
</dbReference>
<dbReference type="Pfam" id="PF05239">
    <property type="entry name" value="PRC"/>
    <property type="match status" value="2"/>
</dbReference>
<dbReference type="AlphaFoldDB" id="A0A2N3LS21"/>
<comment type="caution">
    <text evidence="2">The sequence shown here is derived from an EMBL/GenBank/DDBJ whole genome shotgun (WGS) entry which is preliminary data.</text>
</comment>
<evidence type="ECO:0000313" key="2">
    <source>
        <dbReference type="EMBL" id="PKR87420.1"/>
    </source>
</evidence>
<dbReference type="Gene3D" id="3.90.50.10">
    <property type="entry name" value="Photosynthetic Reaction Center, subunit H, domain 2"/>
    <property type="match status" value="2"/>
</dbReference>
<dbReference type="Proteomes" id="UP000233491">
    <property type="component" value="Unassembled WGS sequence"/>
</dbReference>
<proteinExistence type="predicted"/>
<dbReference type="EMBL" id="PJNW01000019">
    <property type="protein sequence ID" value="PKR87420.1"/>
    <property type="molecule type" value="Genomic_DNA"/>
</dbReference>
<evidence type="ECO:0000259" key="1">
    <source>
        <dbReference type="Pfam" id="PF05239"/>
    </source>
</evidence>
<dbReference type="SUPFAM" id="SSF50346">
    <property type="entry name" value="PRC-barrel domain"/>
    <property type="match status" value="2"/>
</dbReference>
<dbReference type="InterPro" id="IPR027275">
    <property type="entry name" value="PRC-brl_dom"/>
</dbReference>
<accession>A0A2N3LS21</accession>
<keyword evidence="3" id="KW-1185">Reference proteome</keyword>
<gene>
    <name evidence="2" type="ORF">CXZ10_20145</name>
</gene>
<dbReference type="InterPro" id="IPR014747">
    <property type="entry name" value="Bac_photo_RC_H_C"/>
</dbReference>
<feature type="domain" description="PRC-barrel" evidence="1">
    <location>
        <begin position="145"/>
        <end position="215"/>
    </location>
</feature>
<name>A0A2N3LS21_9HYPH</name>
<evidence type="ECO:0000313" key="3">
    <source>
        <dbReference type="Proteomes" id="UP000233491"/>
    </source>
</evidence>
<organism evidence="2 3">
    <name type="scientific">Pleomorphomonas diazotrophica</name>
    <dbReference type="NCBI Taxonomy" id="1166257"/>
    <lineage>
        <taxon>Bacteria</taxon>
        <taxon>Pseudomonadati</taxon>
        <taxon>Pseudomonadota</taxon>
        <taxon>Alphaproteobacteria</taxon>
        <taxon>Hyphomicrobiales</taxon>
        <taxon>Pleomorphomonadaceae</taxon>
        <taxon>Pleomorphomonas</taxon>
    </lineage>
</organism>